<keyword evidence="2" id="KW-0067">ATP-binding</keyword>
<dbReference type="SMART" id="SM00382">
    <property type="entry name" value="AAA"/>
    <property type="match status" value="1"/>
</dbReference>
<dbReference type="InterPro" id="IPR003593">
    <property type="entry name" value="AAA+_ATPase"/>
</dbReference>
<dbReference type="PROSITE" id="PS50893">
    <property type="entry name" value="ABC_TRANSPORTER_2"/>
    <property type="match status" value="1"/>
</dbReference>
<evidence type="ECO:0000256" key="1">
    <source>
        <dbReference type="ARBA" id="ARBA00022741"/>
    </source>
</evidence>
<evidence type="ECO:0000256" key="2">
    <source>
        <dbReference type="ARBA" id="ARBA00022840"/>
    </source>
</evidence>
<dbReference type="InterPro" id="IPR027417">
    <property type="entry name" value="P-loop_NTPase"/>
</dbReference>
<name>A0A8J4BN35_9CHLO</name>
<dbReference type="PANTHER" id="PTHR43158">
    <property type="entry name" value="SKFA PEPTIDE EXPORT ATP-BINDING PROTEIN SKFE"/>
    <property type="match status" value="1"/>
</dbReference>
<dbReference type="PANTHER" id="PTHR43158:SF2">
    <property type="entry name" value="SKFA PEPTIDE EXPORT ATP-BINDING PROTEIN SKFE"/>
    <property type="match status" value="1"/>
</dbReference>
<keyword evidence="1" id="KW-0547">Nucleotide-binding</keyword>
<evidence type="ECO:0000259" key="3">
    <source>
        <dbReference type="PROSITE" id="PS50893"/>
    </source>
</evidence>
<dbReference type="Proteomes" id="UP000747399">
    <property type="component" value="Unassembled WGS sequence"/>
</dbReference>
<dbReference type="GO" id="GO:0005524">
    <property type="term" value="F:ATP binding"/>
    <property type="evidence" value="ECO:0007669"/>
    <property type="project" value="UniProtKB-KW"/>
</dbReference>
<reference evidence="4" key="1">
    <citation type="journal article" date="2021" name="Proc. Natl. Acad. Sci. U.S.A.">
        <title>Three genomes in the algal genus Volvox reveal the fate of a haploid sex-determining region after a transition to homothallism.</title>
        <authorList>
            <person name="Yamamoto K."/>
            <person name="Hamaji T."/>
            <person name="Kawai-Toyooka H."/>
            <person name="Matsuzaki R."/>
            <person name="Takahashi F."/>
            <person name="Nishimura Y."/>
            <person name="Kawachi M."/>
            <person name="Noguchi H."/>
            <person name="Minakuchi Y."/>
            <person name="Umen J.G."/>
            <person name="Toyoda A."/>
            <person name="Nozaki H."/>
        </authorList>
    </citation>
    <scope>NUCLEOTIDE SEQUENCE</scope>
    <source>
        <strain evidence="4">NIES-3780</strain>
    </source>
</reference>
<feature type="domain" description="ABC transporter" evidence="3">
    <location>
        <begin position="17"/>
        <end position="252"/>
    </location>
</feature>
<dbReference type="Pfam" id="PF00005">
    <property type="entry name" value="ABC_tran"/>
    <property type="match status" value="1"/>
</dbReference>
<protein>
    <recommendedName>
        <fullName evidence="3">ABC transporter domain-containing protein</fullName>
    </recommendedName>
</protein>
<dbReference type="AlphaFoldDB" id="A0A8J4BN35"/>
<dbReference type="GO" id="GO:0016887">
    <property type="term" value="F:ATP hydrolysis activity"/>
    <property type="evidence" value="ECO:0007669"/>
    <property type="project" value="InterPro"/>
</dbReference>
<dbReference type="EMBL" id="BNCO01000067">
    <property type="protein sequence ID" value="GIL64543.1"/>
    <property type="molecule type" value="Genomic_DNA"/>
</dbReference>
<dbReference type="Gene3D" id="3.40.50.300">
    <property type="entry name" value="P-loop containing nucleotide triphosphate hydrolases"/>
    <property type="match status" value="1"/>
</dbReference>
<evidence type="ECO:0000313" key="5">
    <source>
        <dbReference type="Proteomes" id="UP000747399"/>
    </source>
</evidence>
<accession>A0A8J4BN35</accession>
<evidence type="ECO:0000313" key="4">
    <source>
        <dbReference type="EMBL" id="GIL64543.1"/>
    </source>
</evidence>
<comment type="caution">
    <text evidence="4">The sequence shown here is derived from an EMBL/GenBank/DDBJ whole genome shotgun (WGS) entry which is preliminary data.</text>
</comment>
<gene>
    <name evidence="4" type="ORF">Vafri_18444</name>
</gene>
<dbReference type="SUPFAM" id="SSF52540">
    <property type="entry name" value="P-loop containing nucleoside triphosphate hydrolases"/>
    <property type="match status" value="1"/>
</dbReference>
<sequence>MTTTLSEGPSTSHVDAIGLSSVSYSYPGCDPFIKGCDLDLPRGSRCLLIGANGAGKTTLLQIVAGKYMVSQDSVRVLGRSPFYDLQLTCSGQLSYLGTSWRKDVAFAGYGVPLQGDISAGKMIFGVEGVDPARRARLVEMLDIDLYQRITTMSDGQKRRVQICMGLLKPYEVLLLDEITVDLDVLGRLRLLDFFKQESEERGATIMYATHIFDGLEGWVTHLAYMEEGRIAKGYPIAQIQDATAVVNGTGKKLLHVVEDWLRVEREARMARTAAATAAGQTASTETTVRPQRTPYMPSKHLAFFR</sequence>
<proteinExistence type="predicted"/>
<dbReference type="InterPro" id="IPR003439">
    <property type="entry name" value="ABC_transporter-like_ATP-bd"/>
</dbReference>
<keyword evidence="5" id="KW-1185">Reference proteome</keyword>
<organism evidence="4 5">
    <name type="scientific">Volvox africanus</name>
    <dbReference type="NCBI Taxonomy" id="51714"/>
    <lineage>
        <taxon>Eukaryota</taxon>
        <taxon>Viridiplantae</taxon>
        <taxon>Chlorophyta</taxon>
        <taxon>core chlorophytes</taxon>
        <taxon>Chlorophyceae</taxon>
        <taxon>CS clade</taxon>
        <taxon>Chlamydomonadales</taxon>
        <taxon>Volvocaceae</taxon>
        <taxon>Volvox</taxon>
    </lineage>
</organism>